<dbReference type="PROSITE" id="PS51352">
    <property type="entry name" value="THIOREDOXIN_2"/>
    <property type="match status" value="1"/>
</dbReference>
<comment type="similarity">
    <text evidence="1">Belongs to the protein disulfide isomerase family.</text>
</comment>
<evidence type="ECO:0000313" key="4">
    <source>
        <dbReference type="EMBL" id="MES1919155.1"/>
    </source>
</evidence>
<proteinExistence type="inferred from homology"/>
<dbReference type="Gene3D" id="3.40.30.10">
    <property type="entry name" value="Glutaredoxin"/>
    <property type="match status" value="1"/>
</dbReference>
<protein>
    <recommendedName>
        <fullName evidence="3">Thioredoxin domain-containing protein</fullName>
    </recommendedName>
</protein>
<keyword evidence="2" id="KW-0732">Signal</keyword>
<dbReference type="InterPro" id="IPR036249">
    <property type="entry name" value="Thioredoxin-like_sf"/>
</dbReference>
<gene>
    <name evidence="4" type="ORF">MHBO_001019</name>
</gene>
<organism evidence="4 5">
    <name type="scientific">Bonamia ostreae</name>
    <dbReference type="NCBI Taxonomy" id="126728"/>
    <lineage>
        <taxon>Eukaryota</taxon>
        <taxon>Sar</taxon>
        <taxon>Rhizaria</taxon>
        <taxon>Endomyxa</taxon>
        <taxon>Ascetosporea</taxon>
        <taxon>Haplosporida</taxon>
        <taxon>Bonamia</taxon>
    </lineage>
</organism>
<feature type="domain" description="Thioredoxin" evidence="3">
    <location>
        <begin position="12"/>
        <end position="90"/>
    </location>
</feature>
<dbReference type="InterPro" id="IPR051063">
    <property type="entry name" value="PDI"/>
</dbReference>
<evidence type="ECO:0000256" key="2">
    <source>
        <dbReference type="SAM" id="SignalP"/>
    </source>
</evidence>
<evidence type="ECO:0000313" key="5">
    <source>
        <dbReference type="Proteomes" id="UP001439008"/>
    </source>
</evidence>
<dbReference type="InterPro" id="IPR017937">
    <property type="entry name" value="Thioredoxin_CS"/>
</dbReference>
<accession>A0ABV2AHL6</accession>
<dbReference type="EMBL" id="JBDODL010000211">
    <property type="protein sequence ID" value="MES1919155.1"/>
    <property type="molecule type" value="Genomic_DNA"/>
</dbReference>
<dbReference type="Pfam" id="PF00085">
    <property type="entry name" value="Thioredoxin"/>
    <property type="match status" value="1"/>
</dbReference>
<dbReference type="PANTHER" id="PTHR45672">
    <property type="entry name" value="PROTEIN DISULFIDE-ISOMERASE C17H9.14C-RELATED"/>
    <property type="match status" value="1"/>
</dbReference>
<dbReference type="SUPFAM" id="SSF52833">
    <property type="entry name" value="Thioredoxin-like"/>
    <property type="match status" value="1"/>
</dbReference>
<keyword evidence="5" id="KW-1185">Reference proteome</keyword>
<sequence length="90" mass="10226">MTQNTLFVILSILLGFVTSEVTLIKTEKEFKELIKNENALVKFYAPWCGHCKALAPEYVQAAKDLMADKVKDVKMVEGHSIFKPLNFDSF</sequence>
<feature type="chain" id="PRO_5047497655" description="Thioredoxin domain-containing protein" evidence="2">
    <location>
        <begin position="20"/>
        <end position="90"/>
    </location>
</feature>
<evidence type="ECO:0000256" key="1">
    <source>
        <dbReference type="ARBA" id="ARBA00006347"/>
    </source>
</evidence>
<dbReference type="InterPro" id="IPR013766">
    <property type="entry name" value="Thioredoxin_domain"/>
</dbReference>
<dbReference type="PROSITE" id="PS00194">
    <property type="entry name" value="THIOREDOXIN_1"/>
    <property type="match status" value="1"/>
</dbReference>
<feature type="non-terminal residue" evidence="4">
    <location>
        <position position="90"/>
    </location>
</feature>
<evidence type="ECO:0000259" key="3">
    <source>
        <dbReference type="PROSITE" id="PS51352"/>
    </source>
</evidence>
<dbReference type="CDD" id="cd02961">
    <property type="entry name" value="PDI_a_family"/>
    <property type="match status" value="1"/>
</dbReference>
<name>A0ABV2AHL6_9EUKA</name>
<feature type="signal peptide" evidence="2">
    <location>
        <begin position="1"/>
        <end position="19"/>
    </location>
</feature>
<comment type="caution">
    <text evidence="4">The sequence shown here is derived from an EMBL/GenBank/DDBJ whole genome shotgun (WGS) entry which is preliminary data.</text>
</comment>
<reference evidence="4 5" key="1">
    <citation type="journal article" date="2024" name="BMC Biol.">
        <title>Comparative genomics of Ascetosporea gives new insight into the evolutionary basis for animal parasitism in Rhizaria.</title>
        <authorList>
            <person name="Hiltunen Thoren M."/>
            <person name="Onut-Brannstrom I."/>
            <person name="Alfjorden A."/>
            <person name="Peckova H."/>
            <person name="Swords F."/>
            <person name="Hooper C."/>
            <person name="Holzer A.S."/>
            <person name="Bass D."/>
            <person name="Burki F."/>
        </authorList>
    </citation>
    <scope>NUCLEOTIDE SEQUENCE [LARGE SCALE GENOMIC DNA]</scope>
    <source>
        <strain evidence="4">20-A016</strain>
    </source>
</reference>
<dbReference type="Proteomes" id="UP001439008">
    <property type="component" value="Unassembled WGS sequence"/>
</dbReference>